<protein>
    <recommendedName>
        <fullName evidence="1">Endonuclease GajA/Old nuclease/RecF-like AAA domain-containing protein</fullName>
    </recommendedName>
</protein>
<comment type="caution">
    <text evidence="2">The sequence shown here is derived from an EMBL/GenBank/DDBJ whole genome shotgun (WGS) entry which is preliminary data.</text>
</comment>
<evidence type="ECO:0000313" key="2">
    <source>
        <dbReference type="EMBL" id="PJZ75292.1"/>
    </source>
</evidence>
<dbReference type="SUPFAM" id="SSF52540">
    <property type="entry name" value="P-loop containing nucleoside triphosphate hydrolases"/>
    <property type="match status" value="1"/>
</dbReference>
<evidence type="ECO:0000313" key="3">
    <source>
        <dbReference type="Proteomes" id="UP000231843"/>
    </source>
</evidence>
<reference evidence="2 3" key="1">
    <citation type="submission" date="2017-07" db="EMBL/GenBank/DDBJ databases">
        <title>Leptospira spp. isolated from tropical soils.</title>
        <authorList>
            <person name="Thibeaux R."/>
            <person name="Iraola G."/>
            <person name="Ferres I."/>
            <person name="Bierque E."/>
            <person name="Girault D."/>
            <person name="Soupe-Gilbert M.-E."/>
            <person name="Picardeau M."/>
            <person name="Goarant C."/>
        </authorList>
    </citation>
    <scope>NUCLEOTIDE SEQUENCE [LARGE SCALE GENOMIC DNA]</scope>
    <source>
        <strain evidence="2 3">ES4-C-A1</strain>
    </source>
</reference>
<evidence type="ECO:0000259" key="1">
    <source>
        <dbReference type="Pfam" id="PF13175"/>
    </source>
</evidence>
<dbReference type="InterPro" id="IPR051396">
    <property type="entry name" value="Bact_Antivir_Def_Nuclease"/>
</dbReference>
<name>A0A2M9ZT59_9LEPT</name>
<proteinExistence type="predicted"/>
<dbReference type="OrthoDB" id="9801813at2"/>
<dbReference type="InterPro" id="IPR027417">
    <property type="entry name" value="P-loop_NTPase"/>
</dbReference>
<dbReference type="Proteomes" id="UP000231843">
    <property type="component" value="Unassembled WGS sequence"/>
</dbReference>
<gene>
    <name evidence="2" type="ORF">CH365_19625</name>
</gene>
<dbReference type="AlphaFoldDB" id="A0A2M9ZT59"/>
<keyword evidence="3" id="KW-1185">Reference proteome</keyword>
<dbReference type="EMBL" id="NPEA01000017">
    <property type="protein sequence ID" value="PJZ75292.1"/>
    <property type="molecule type" value="Genomic_DNA"/>
</dbReference>
<organism evidence="2 3">
    <name type="scientific">Leptospira neocaledonica</name>
    <dbReference type="NCBI Taxonomy" id="2023192"/>
    <lineage>
        <taxon>Bacteria</taxon>
        <taxon>Pseudomonadati</taxon>
        <taxon>Spirochaetota</taxon>
        <taxon>Spirochaetia</taxon>
        <taxon>Leptospirales</taxon>
        <taxon>Leptospiraceae</taxon>
        <taxon>Leptospira</taxon>
    </lineage>
</organism>
<dbReference type="Pfam" id="PF13175">
    <property type="entry name" value="AAA_15"/>
    <property type="match status" value="1"/>
</dbReference>
<dbReference type="InterPro" id="IPR041685">
    <property type="entry name" value="AAA_GajA/Old/RecF-like"/>
</dbReference>
<accession>A0A2M9ZT59</accession>
<dbReference type="Gene3D" id="3.40.50.300">
    <property type="entry name" value="P-loop containing nucleotide triphosphate hydrolases"/>
    <property type="match status" value="1"/>
</dbReference>
<dbReference type="RefSeq" id="WP_100770238.1">
    <property type="nucleotide sequence ID" value="NZ_NPEA01000017.1"/>
</dbReference>
<dbReference type="PANTHER" id="PTHR43581">
    <property type="entry name" value="ATP/GTP PHOSPHATASE"/>
    <property type="match status" value="1"/>
</dbReference>
<feature type="domain" description="Endonuclease GajA/Old nuclease/RecF-like AAA" evidence="1">
    <location>
        <begin position="1"/>
        <end position="377"/>
    </location>
</feature>
<dbReference type="PANTHER" id="PTHR43581:SF4">
    <property type="entry name" value="ATP_GTP PHOSPHATASE"/>
    <property type="match status" value="1"/>
</dbReference>
<sequence>MKYLSFNIRNFKGIKSVEINFGRKPPINIFTLVGLNESGKTTILEAMHLFSQKENKNTHEFIPKSKKHNFNDAIEIEATISLSSEDQGSLSKFVSDNYNFEIIGEFSSFRIIKRHEFKNSIPEKSSVIWIAQLRVETAKKHKEKVIEIGDPEFVGIQEYLEKQLPVIVYYPNFLFDIPQKIYLQEPLEISETGTVQQTVKSKEDKTQPFYMQVIQDVLDYMGGDLRIGTHIVERFKQRNTSIEAKEALESQILKMSSKMNQVIFSAWKQIFPTSKSKEIELQIGDDNGRSYFEIKIKEGSNKFQIRERSLGFRWFFTFLLFTEFRKVRNEDPGETIFLLDEPAYNLHSTAQKILLKVFSELADNCKLIYTTHSHYLIEPTWLSGAYIIKNQALNYENEIDYEESSTDVAVIPYRQFVVDHPDQSTYFQPILDALDYQPSKIDIVPYLTIFEGKFDYYSMRYINEIMLNNKYKLNPYPGSGDGLLRVIRLYMAWGAKFIVVLDADKAGVKAKQRYEKEIGSAASEVILNLSDINSKWSGFKTEDLFTQAEQLRIINTLYENETEYNKKYLFSAIEHLLITKKEIKLSKTTLNNFELLFQYLKDKFQK</sequence>